<dbReference type="NCBIfam" id="TIGR01845">
    <property type="entry name" value="outer_NodT"/>
    <property type="match status" value="1"/>
</dbReference>
<feature type="region of interest" description="Disordered" evidence="3">
    <location>
        <begin position="516"/>
        <end position="539"/>
    </location>
</feature>
<protein>
    <submittedName>
        <fullName evidence="4">Efflux transporter outer membrane subunit</fullName>
    </submittedName>
</protein>
<evidence type="ECO:0000256" key="1">
    <source>
        <dbReference type="ARBA" id="ARBA00007613"/>
    </source>
</evidence>
<gene>
    <name evidence="4" type="ORF">KL771_10700</name>
</gene>
<comment type="caution">
    <text evidence="4">The sequence shown here is derived from an EMBL/GenBank/DDBJ whole genome shotgun (WGS) entry which is preliminary data.</text>
</comment>
<dbReference type="EMBL" id="JAHHZF010000005">
    <property type="protein sequence ID" value="MBT9289928.1"/>
    <property type="molecule type" value="Genomic_DNA"/>
</dbReference>
<accession>A0A947D419</accession>
<keyword evidence="2" id="KW-1134">Transmembrane beta strand</keyword>
<organism evidence="4 5">
    <name type="scientific">Prosthecodimorpha staleyi</name>
    <dbReference type="NCBI Taxonomy" id="2840188"/>
    <lineage>
        <taxon>Bacteria</taxon>
        <taxon>Pseudomonadati</taxon>
        <taxon>Pseudomonadota</taxon>
        <taxon>Alphaproteobacteria</taxon>
        <taxon>Hyphomicrobiales</taxon>
        <taxon>Ancalomicrobiaceae</taxon>
        <taxon>Prosthecodimorpha</taxon>
    </lineage>
</organism>
<keyword evidence="2" id="KW-0449">Lipoprotein</keyword>
<dbReference type="InterPro" id="IPR010131">
    <property type="entry name" value="MdtP/NodT-like"/>
</dbReference>
<dbReference type="PANTHER" id="PTHR30203:SF25">
    <property type="entry name" value="OUTER MEMBRANE PROTEIN-RELATED"/>
    <property type="match status" value="1"/>
</dbReference>
<evidence type="ECO:0000313" key="4">
    <source>
        <dbReference type="EMBL" id="MBT9289928.1"/>
    </source>
</evidence>
<sequence>MTGRVQAATVPLPVGPQPHIRGAAQRRSPGCERPLTAGAGGSRARWTGIAYASCLVAVLVLGGCAVGPDYAGPPAADLPARWHRATDQTTATPPALAEWWRDLHDPLLDRLMAQAVDGNLDVASAKAKIRAARALRREAIGGLLPTVEETASATRQQTTTTSSVGAITPVSNLFQAGFDASWEIDLFGAEARTVEAASANVEAARNDLDSTLLTLVGDVASTYVEARGYQARIALARRTAKSQRETAALTRTKFDIGSASAVDSSKATAQAASTEANIPGLESSLSQAVHRLAILTGREPGTLIGAMAKGGPIPSPRRGLPSGIPADVLANRPDIRAAERRLAQYTAKVGAAEAALYPSVGLTGSVSTSATRVGDLGKASTIAWSWGPSVTIPIFEGGRLVAARDEAAAVRDQYFIAWRQSVLTALEDVENALVSLAKERSRSRSLAEAANQYRRAATLSRTLYQSGSSSFLGVLDAERSLYSAEDALIQSRVAIATDHIALAKALGGGWTRALDTTKPEVSDTNTQPHLRPATAAIDP</sequence>
<dbReference type="PANTHER" id="PTHR30203">
    <property type="entry name" value="OUTER MEMBRANE CATION EFFLUX PROTEIN"/>
    <property type="match status" value="1"/>
</dbReference>
<keyword evidence="5" id="KW-1185">Reference proteome</keyword>
<dbReference type="GO" id="GO:0005886">
    <property type="term" value="C:plasma membrane"/>
    <property type="evidence" value="ECO:0007669"/>
    <property type="project" value="UniProtKB-SubCell"/>
</dbReference>
<keyword evidence="2" id="KW-0812">Transmembrane</keyword>
<proteinExistence type="inferred from homology"/>
<dbReference type="SUPFAM" id="SSF56954">
    <property type="entry name" value="Outer membrane efflux proteins (OEP)"/>
    <property type="match status" value="1"/>
</dbReference>
<dbReference type="GO" id="GO:0015562">
    <property type="term" value="F:efflux transmembrane transporter activity"/>
    <property type="evidence" value="ECO:0007669"/>
    <property type="project" value="InterPro"/>
</dbReference>
<feature type="region of interest" description="Disordered" evidence="3">
    <location>
        <begin position="1"/>
        <end position="38"/>
    </location>
</feature>
<dbReference type="InterPro" id="IPR003423">
    <property type="entry name" value="OMP_efflux"/>
</dbReference>
<evidence type="ECO:0000256" key="3">
    <source>
        <dbReference type="SAM" id="MobiDB-lite"/>
    </source>
</evidence>
<keyword evidence="2" id="KW-0564">Palmitate</keyword>
<name>A0A947D419_9HYPH</name>
<comment type="subcellular location">
    <subcellularLocation>
        <location evidence="2">Cell membrane</location>
        <topology evidence="2">Lipid-anchor</topology>
    </subcellularLocation>
</comment>
<reference evidence="4 5" key="1">
    <citation type="submission" date="2021-06" db="EMBL/GenBank/DDBJ databases">
        <authorList>
            <person name="Grouzdev D.S."/>
            <person name="Koziaeva V."/>
        </authorList>
    </citation>
    <scope>NUCLEOTIDE SEQUENCE [LARGE SCALE GENOMIC DNA]</scope>
    <source>
        <strain evidence="4 5">22</strain>
    </source>
</reference>
<keyword evidence="2" id="KW-0472">Membrane</keyword>
<dbReference type="Pfam" id="PF02321">
    <property type="entry name" value="OEP"/>
    <property type="match status" value="2"/>
</dbReference>
<dbReference type="Proteomes" id="UP000766595">
    <property type="component" value="Unassembled WGS sequence"/>
</dbReference>
<dbReference type="AlphaFoldDB" id="A0A947D419"/>
<comment type="similarity">
    <text evidence="1 2">Belongs to the outer membrane factor (OMF) (TC 1.B.17) family.</text>
</comment>
<evidence type="ECO:0000313" key="5">
    <source>
        <dbReference type="Proteomes" id="UP000766595"/>
    </source>
</evidence>
<dbReference type="Gene3D" id="2.20.200.10">
    <property type="entry name" value="Outer membrane efflux proteins (OEP)"/>
    <property type="match status" value="1"/>
</dbReference>
<dbReference type="Gene3D" id="1.20.1600.10">
    <property type="entry name" value="Outer membrane efflux proteins (OEP)"/>
    <property type="match status" value="1"/>
</dbReference>
<evidence type="ECO:0000256" key="2">
    <source>
        <dbReference type="RuleBase" id="RU362097"/>
    </source>
</evidence>